<evidence type="ECO:0000256" key="2">
    <source>
        <dbReference type="ARBA" id="ARBA00009399"/>
    </source>
</evidence>
<feature type="transmembrane region" description="Helical" evidence="6">
    <location>
        <begin position="12"/>
        <end position="34"/>
    </location>
</feature>
<feature type="domain" description="GtrA/DPMS transmembrane" evidence="7">
    <location>
        <begin position="13"/>
        <end position="127"/>
    </location>
</feature>
<dbReference type="Proteomes" id="UP001589609">
    <property type="component" value="Unassembled WGS sequence"/>
</dbReference>
<sequence>MLDNKQGAAQFLRFCIVGGMNTAVDFAAFFLLHFLGVPYTAAQVLSYSCGTANSFFFNRKWTFGLTHGVNMPEVVKFLAVNGASLLCSFGLLFFLYDMYQYNLWISKLAATGFGVVVNYIGSRLWVFTQKEQIRSELE</sequence>
<reference evidence="8 9" key="1">
    <citation type="submission" date="2024-09" db="EMBL/GenBank/DDBJ databases">
        <authorList>
            <person name="Sun Q."/>
            <person name="Mori K."/>
        </authorList>
    </citation>
    <scope>NUCLEOTIDE SEQUENCE [LARGE SCALE GENOMIC DNA]</scope>
    <source>
        <strain evidence="8 9">JCM 11201</strain>
    </source>
</reference>
<feature type="transmembrane region" description="Helical" evidence="6">
    <location>
        <begin position="40"/>
        <end position="57"/>
    </location>
</feature>
<accession>A0ABV5WN11</accession>
<dbReference type="InterPro" id="IPR051401">
    <property type="entry name" value="GtrA_CellWall_Glycosyl"/>
</dbReference>
<keyword evidence="9" id="KW-1185">Reference proteome</keyword>
<dbReference type="InterPro" id="IPR007267">
    <property type="entry name" value="GtrA_DPMS_TM"/>
</dbReference>
<evidence type="ECO:0000256" key="3">
    <source>
        <dbReference type="ARBA" id="ARBA00022692"/>
    </source>
</evidence>
<dbReference type="RefSeq" id="WP_342044012.1">
    <property type="nucleotide sequence ID" value="NZ_JAPCYI010000001.1"/>
</dbReference>
<feature type="transmembrane region" description="Helical" evidence="6">
    <location>
        <begin position="77"/>
        <end position="96"/>
    </location>
</feature>
<protein>
    <submittedName>
        <fullName evidence="8">GtrA family protein</fullName>
    </submittedName>
</protein>
<gene>
    <name evidence="8" type="ORF">ACFFMS_27870</name>
</gene>
<keyword evidence="4 6" id="KW-1133">Transmembrane helix</keyword>
<evidence type="ECO:0000256" key="5">
    <source>
        <dbReference type="ARBA" id="ARBA00023136"/>
    </source>
</evidence>
<comment type="similarity">
    <text evidence="2">Belongs to the GtrA family.</text>
</comment>
<dbReference type="Pfam" id="PF04138">
    <property type="entry name" value="GtrA_DPMS_TM"/>
    <property type="match status" value="1"/>
</dbReference>
<evidence type="ECO:0000259" key="7">
    <source>
        <dbReference type="Pfam" id="PF04138"/>
    </source>
</evidence>
<evidence type="ECO:0000256" key="1">
    <source>
        <dbReference type="ARBA" id="ARBA00004141"/>
    </source>
</evidence>
<feature type="transmembrane region" description="Helical" evidence="6">
    <location>
        <begin position="108"/>
        <end position="126"/>
    </location>
</feature>
<comment type="caution">
    <text evidence="8">The sequence shown here is derived from an EMBL/GenBank/DDBJ whole genome shotgun (WGS) entry which is preliminary data.</text>
</comment>
<evidence type="ECO:0000313" key="8">
    <source>
        <dbReference type="EMBL" id="MFB9762049.1"/>
    </source>
</evidence>
<organism evidence="8 9">
    <name type="scientific">Ectobacillus funiculus</name>
    <dbReference type="NCBI Taxonomy" id="137993"/>
    <lineage>
        <taxon>Bacteria</taxon>
        <taxon>Bacillati</taxon>
        <taxon>Bacillota</taxon>
        <taxon>Bacilli</taxon>
        <taxon>Bacillales</taxon>
        <taxon>Bacillaceae</taxon>
        <taxon>Ectobacillus</taxon>
    </lineage>
</organism>
<evidence type="ECO:0000256" key="4">
    <source>
        <dbReference type="ARBA" id="ARBA00022989"/>
    </source>
</evidence>
<evidence type="ECO:0000313" key="9">
    <source>
        <dbReference type="Proteomes" id="UP001589609"/>
    </source>
</evidence>
<keyword evidence="5 6" id="KW-0472">Membrane</keyword>
<name>A0ABV5WN11_9BACI</name>
<dbReference type="PANTHER" id="PTHR38459">
    <property type="entry name" value="PROPHAGE BACTOPRENOL-LINKED GLUCOSE TRANSLOCASE HOMOLOG"/>
    <property type="match status" value="1"/>
</dbReference>
<proteinExistence type="inferred from homology"/>
<evidence type="ECO:0000256" key="6">
    <source>
        <dbReference type="SAM" id="Phobius"/>
    </source>
</evidence>
<comment type="subcellular location">
    <subcellularLocation>
        <location evidence="1">Membrane</location>
        <topology evidence="1">Multi-pass membrane protein</topology>
    </subcellularLocation>
</comment>
<keyword evidence="3 6" id="KW-0812">Transmembrane</keyword>
<dbReference type="PANTHER" id="PTHR38459:SF1">
    <property type="entry name" value="PROPHAGE BACTOPRENOL-LINKED GLUCOSE TRANSLOCASE HOMOLOG"/>
    <property type="match status" value="1"/>
</dbReference>
<dbReference type="EMBL" id="JBHMAF010000196">
    <property type="protein sequence ID" value="MFB9762049.1"/>
    <property type="molecule type" value="Genomic_DNA"/>
</dbReference>